<name>A0A7U8BHQ3_CAMLA</name>
<dbReference type="EMBL" id="AABYWZ010000020">
    <property type="protein sequence ID" value="EAJ5682006.1"/>
    <property type="molecule type" value="Genomic_DNA"/>
</dbReference>
<comment type="caution">
    <text evidence="1">The sequence shown here is derived from an EMBL/GenBank/DDBJ whole genome shotgun (WGS) entry which is preliminary data.</text>
</comment>
<reference evidence="1 2" key="1">
    <citation type="submission" date="2018-05" db="EMBL/GenBank/DDBJ databases">
        <authorList>
            <consortium name="PulseNet: The National Subtyping Network for Foodborne Disease Surveillance"/>
            <person name="Tarr C.L."/>
            <person name="Trees E."/>
            <person name="Katz L.S."/>
            <person name="Carleton-Romer H.A."/>
            <person name="Stroika S."/>
            <person name="Kucerova Z."/>
            <person name="Roache K.F."/>
            <person name="Sabol A.L."/>
            <person name="Besser J."/>
            <person name="Gerner-Smidt P."/>
        </authorList>
    </citation>
    <scope>NUCLEOTIDE SEQUENCE [LARGE SCALE GENOMIC DNA]</scope>
    <source>
        <strain evidence="1 2">2016D-0268</strain>
    </source>
</reference>
<accession>A0A7U8BHQ3</accession>
<evidence type="ECO:0000313" key="2">
    <source>
        <dbReference type="Proteomes" id="UP000556298"/>
    </source>
</evidence>
<protein>
    <submittedName>
        <fullName evidence="1">Uncharacterized protein</fullName>
    </submittedName>
</protein>
<dbReference type="Proteomes" id="UP000556298">
    <property type="component" value="Unassembled WGS sequence"/>
</dbReference>
<dbReference type="AlphaFoldDB" id="A0A7U8BHQ3"/>
<evidence type="ECO:0000313" key="1">
    <source>
        <dbReference type="EMBL" id="EAJ5682006.1"/>
    </source>
</evidence>
<gene>
    <name evidence="1" type="ORF">BXA13_06775</name>
</gene>
<organism evidence="1 2">
    <name type="scientific">Campylobacter lari</name>
    <dbReference type="NCBI Taxonomy" id="201"/>
    <lineage>
        <taxon>Bacteria</taxon>
        <taxon>Pseudomonadati</taxon>
        <taxon>Campylobacterota</taxon>
        <taxon>Epsilonproteobacteria</taxon>
        <taxon>Campylobacterales</taxon>
        <taxon>Campylobacteraceae</taxon>
        <taxon>Campylobacter</taxon>
    </lineage>
</organism>
<sequence length="93" mass="10993">MIIYLVDESQKYSNVKIYGFDDLDYADDIANYKDLTHYNIDMNEMQLDAIKNQTNILTPENMDEYFKIMEEKIKNYDLNPLIEQIKASGVLDK</sequence>
<proteinExistence type="predicted"/>